<feature type="transmembrane region" description="Helical" evidence="9">
    <location>
        <begin position="342"/>
        <end position="363"/>
    </location>
</feature>
<feature type="compositionally biased region" description="Low complexity" evidence="8">
    <location>
        <begin position="541"/>
        <end position="559"/>
    </location>
</feature>
<feature type="transmembrane region" description="Helical" evidence="9">
    <location>
        <begin position="275"/>
        <end position="301"/>
    </location>
</feature>
<dbReference type="RefSeq" id="WP_114126711.1">
    <property type="nucleotide sequence ID" value="NZ_QOUI01000006.1"/>
</dbReference>
<dbReference type="InterPro" id="IPR011701">
    <property type="entry name" value="MFS"/>
</dbReference>
<evidence type="ECO:0000256" key="7">
    <source>
        <dbReference type="ARBA" id="ARBA00023136"/>
    </source>
</evidence>
<evidence type="ECO:0000256" key="4">
    <source>
        <dbReference type="ARBA" id="ARBA00022475"/>
    </source>
</evidence>
<keyword evidence="6 9" id="KW-1133">Transmembrane helix</keyword>
<evidence type="ECO:0000256" key="5">
    <source>
        <dbReference type="ARBA" id="ARBA00022692"/>
    </source>
</evidence>
<dbReference type="InterPro" id="IPR005829">
    <property type="entry name" value="Sugar_transporter_CS"/>
</dbReference>
<dbReference type="InterPro" id="IPR004638">
    <property type="entry name" value="EmrB-like"/>
</dbReference>
<feature type="transmembrane region" description="Helical" evidence="9">
    <location>
        <begin position="313"/>
        <end position="335"/>
    </location>
</feature>
<evidence type="ECO:0000256" key="1">
    <source>
        <dbReference type="ARBA" id="ARBA00004651"/>
    </source>
</evidence>
<evidence type="ECO:0000259" key="10">
    <source>
        <dbReference type="PROSITE" id="PS50850"/>
    </source>
</evidence>
<feature type="transmembrane region" description="Helical" evidence="9">
    <location>
        <begin position="88"/>
        <end position="105"/>
    </location>
</feature>
<feature type="transmembrane region" description="Helical" evidence="9">
    <location>
        <begin position="57"/>
        <end position="76"/>
    </location>
</feature>
<keyword evidence="5 9" id="KW-0812">Transmembrane</keyword>
<feature type="transmembrane region" description="Helical" evidence="9">
    <location>
        <begin position="482"/>
        <end position="501"/>
    </location>
</feature>
<keyword evidence="3" id="KW-0813">Transport</keyword>
<evidence type="ECO:0000256" key="2">
    <source>
        <dbReference type="ARBA" id="ARBA00007520"/>
    </source>
</evidence>
<dbReference type="PANTHER" id="PTHR23501:SF197">
    <property type="entry name" value="COMD"/>
    <property type="match status" value="1"/>
</dbReference>
<feature type="transmembrane region" description="Helical" evidence="9">
    <location>
        <begin position="149"/>
        <end position="168"/>
    </location>
</feature>
<dbReference type="InterPro" id="IPR020846">
    <property type="entry name" value="MFS_dom"/>
</dbReference>
<feature type="region of interest" description="Disordered" evidence="8">
    <location>
        <begin position="512"/>
        <end position="559"/>
    </location>
</feature>
<accession>A0A367YU27</accession>
<organism evidence="11 12">
    <name type="scientific">Desertihabitans brevis</name>
    <dbReference type="NCBI Taxonomy" id="2268447"/>
    <lineage>
        <taxon>Bacteria</taxon>
        <taxon>Bacillati</taxon>
        <taxon>Actinomycetota</taxon>
        <taxon>Actinomycetes</taxon>
        <taxon>Propionibacteriales</taxon>
        <taxon>Propionibacteriaceae</taxon>
        <taxon>Desertihabitans</taxon>
    </lineage>
</organism>
<gene>
    <name evidence="11" type="ORF">DT076_10905</name>
</gene>
<feature type="transmembrane region" description="Helical" evidence="9">
    <location>
        <begin position="23"/>
        <end position="45"/>
    </location>
</feature>
<dbReference type="Pfam" id="PF07690">
    <property type="entry name" value="MFS_1"/>
    <property type="match status" value="1"/>
</dbReference>
<dbReference type="Gene3D" id="1.20.1250.20">
    <property type="entry name" value="MFS general substrate transporter like domains"/>
    <property type="match status" value="1"/>
</dbReference>
<evidence type="ECO:0000256" key="6">
    <source>
        <dbReference type="ARBA" id="ARBA00022989"/>
    </source>
</evidence>
<dbReference type="GO" id="GO:0022857">
    <property type="term" value="F:transmembrane transporter activity"/>
    <property type="evidence" value="ECO:0007669"/>
    <property type="project" value="InterPro"/>
</dbReference>
<sequence length="559" mass="58035">MSTTSTTTAEDAPPALPAGVRTIFVGLMCGMLVASISQTIVSPAMPIIVAELGGIEHYSWLATAAMLVAAVTTPIVGKLSDLYGRRSFYIAGLVVFMAGSVLSGLAQDFWWLVVARAVQGAGMGTLMPLSQTIIGDIIPPRQRGKYQGLMGAVFGFSSIAGPLAGGAITDGFGWRWLFFIPLPIGLAALVFIVRNLHLAHTRREAKVDVKGAVLLSVALVAILLATSWGGTSYPWASFQVIGLYVLGAVALAVFIPLELRHPEPILPLRMFANPIFTFSAIASLAVAMAMFGAIFYIPVYAQGVLGADATNSGLIVMPMSVAMIGTSMVIGLLITRTGRYKGFMLAGTLVIIAGFALLARVHYGSSHLQLTIAMVVIGLGLGACLQTYTLVVQNAVEQRDLGVATAATQFFRSAGATVGIAVLGTVMTSQLGPAIARHLPEGAQGAAGQVGAGSVLDPAVLEQLPPAIAEGIRMGLGDAMHTVFLTALPLAGIAFLATLFIKAQPLRDTLAGPAPEPAVSTESESETMLGAAQTREELELAAEAAPSEEAGTSPARGRR</sequence>
<dbReference type="SUPFAM" id="SSF103473">
    <property type="entry name" value="MFS general substrate transporter"/>
    <property type="match status" value="1"/>
</dbReference>
<dbReference type="PROSITE" id="PS50850">
    <property type="entry name" value="MFS"/>
    <property type="match status" value="1"/>
</dbReference>
<name>A0A367YU27_9ACTN</name>
<dbReference type="Gene3D" id="1.20.1720.10">
    <property type="entry name" value="Multidrug resistance protein D"/>
    <property type="match status" value="1"/>
</dbReference>
<dbReference type="EMBL" id="QOUI01000006">
    <property type="protein sequence ID" value="RCK69393.1"/>
    <property type="molecule type" value="Genomic_DNA"/>
</dbReference>
<dbReference type="PROSITE" id="PS00216">
    <property type="entry name" value="SUGAR_TRANSPORT_1"/>
    <property type="match status" value="1"/>
</dbReference>
<dbReference type="AlphaFoldDB" id="A0A367YU27"/>
<evidence type="ECO:0000313" key="11">
    <source>
        <dbReference type="EMBL" id="RCK69393.1"/>
    </source>
</evidence>
<dbReference type="Proteomes" id="UP000252770">
    <property type="component" value="Unassembled WGS sequence"/>
</dbReference>
<protein>
    <submittedName>
        <fullName evidence="11">MFS transporter</fullName>
    </submittedName>
</protein>
<keyword evidence="7 9" id="KW-0472">Membrane</keyword>
<feature type="transmembrane region" description="Helical" evidence="9">
    <location>
        <begin position="369"/>
        <end position="391"/>
    </location>
</feature>
<dbReference type="PRINTS" id="PR01036">
    <property type="entry name" value="TCRTETB"/>
</dbReference>
<dbReference type="PANTHER" id="PTHR23501">
    <property type="entry name" value="MAJOR FACILITATOR SUPERFAMILY"/>
    <property type="match status" value="1"/>
</dbReference>
<dbReference type="NCBIfam" id="TIGR00711">
    <property type="entry name" value="efflux_EmrB"/>
    <property type="match status" value="1"/>
</dbReference>
<feature type="transmembrane region" description="Helical" evidence="9">
    <location>
        <begin position="174"/>
        <end position="192"/>
    </location>
</feature>
<dbReference type="InterPro" id="IPR036259">
    <property type="entry name" value="MFS_trans_sf"/>
</dbReference>
<dbReference type="FunFam" id="1.20.1720.10:FF:000004">
    <property type="entry name" value="EmrB/QacA family drug resistance transporter"/>
    <property type="match status" value="1"/>
</dbReference>
<keyword evidence="12" id="KW-1185">Reference proteome</keyword>
<comment type="subcellular location">
    <subcellularLocation>
        <location evidence="1">Cell membrane</location>
        <topology evidence="1">Multi-pass membrane protein</topology>
    </subcellularLocation>
</comment>
<feature type="domain" description="Major facilitator superfamily (MFS) profile" evidence="10">
    <location>
        <begin position="23"/>
        <end position="506"/>
    </location>
</feature>
<evidence type="ECO:0000313" key="12">
    <source>
        <dbReference type="Proteomes" id="UP000252770"/>
    </source>
</evidence>
<evidence type="ECO:0000256" key="9">
    <source>
        <dbReference type="SAM" id="Phobius"/>
    </source>
</evidence>
<feature type="transmembrane region" description="Helical" evidence="9">
    <location>
        <begin position="212"/>
        <end position="230"/>
    </location>
</feature>
<feature type="transmembrane region" description="Helical" evidence="9">
    <location>
        <begin position="236"/>
        <end position="255"/>
    </location>
</feature>
<comment type="similarity">
    <text evidence="2">Belongs to the major facilitator superfamily. TCR/Tet family.</text>
</comment>
<reference evidence="11 12" key="1">
    <citation type="submission" date="2018-07" db="EMBL/GenBank/DDBJ databases">
        <title>Desertimonas flava gen. nov. sp. nov.</title>
        <authorList>
            <person name="Liu S."/>
        </authorList>
    </citation>
    <scope>NUCLEOTIDE SEQUENCE [LARGE SCALE GENOMIC DNA]</scope>
    <source>
        <strain evidence="11 12">16Sb5-5</strain>
    </source>
</reference>
<comment type="caution">
    <text evidence="11">The sequence shown here is derived from an EMBL/GenBank/DDBJ whole genome shotgun (WGS) entry which is preliminary data.</text>
</comment>
<keyword evidence="4" id="KW-1003">Cell membrane</keyword>
<evidence type="ECO:0000256" key="3">
    <source>
        <dbReference type="ARBA" id="ARBA00022448"/>
    </source>
</evidence>
<dbReference type="CDD" id="cd17502">
    <property type="entry name" value="MFS_Azr1_MDR_like"/>
    <property type="match status" value="1"/>
</dbReference>
<dbReference type="GO" id="GO:0005886">
    <property type="term" value="C:plasma membrane"/>
    <property type="evidence" value="ECO:0007669"/>
    <property type="project" value="UniProtKB-SubCell"/>
</dbReference>
<proteinExistence type="inferred from homology"/>
<evidence type="ECO:0000256" key="8">
    <source>
        <dbReference type="SAM" id="MobiDB-lite"/>
    </source>
</evidence>